<dbReference type="AlphaFoldDB" id="A0A370GLF9"/>
<name>A0A370GLF9_9NOCA</name>
<dbReference type="GO" id="GO:0016747">
    <property type="term" value="F:acyltransferase activity, transferring groups other than amino-acyl groups"/>
    <property type="evidence" value="ECO:0007669"/>
    <property type="project" value="TreeGrafter"/>
</dbReference>
<comment type="caution">
    <text evidence="2">The sequence shown here is derived from an EMBL/GenBank/DDBJ whole genome shotgun (WGS) entry which is preliminary data.</text>
</comment>
<gene>
    <name evidence="2" type="ORF">DFR68_117104</name>
</gene>
<proteinExistence type="predicted"/>
<dbReference type="STRING" id="1210089.GCA_001613165_05282"/>
<feature type="chain" id="PRO_5016917996" evidence="1">
    <location>
        <begin position="35"/>
        <end position="352"/>
    </location>
</feature>
<organism evidence="2 3">
    <name type="scientific">Nocardia mexicana</name>
    <dbReference type="NCBI Taxonomy" id="279262"/>
    <lineage>
        <taxon>Bacteria</taxon>
        <taxon>Bacillati</taxon>
        <taxon>Actinomycetota</taxon>
        <taxon>Actinomycetes</taxon>
        <taxon>Mycobacteriales</taxon>
        <taxon>Nocardiaceae</taxon>
        <taxon>Nocardia</taxon>
    </lineage>
</organism>
<dbReference type="RefSeq" id="WP_084520035.1">
    <property type="nucleotide sequence ID" value="NZ_QQAZ01000017.1"/>
</dbReference>
<dbReference type="OrthoDB" id="4510758at2"/>
<dbReference type="InterPro" id="IPR029058">
    <property type="entry name" value="AB_hydrolase_fold"/>
</dbReference>
<dbReference type="PANTHER" id="PTHR48098">
    <property type="entry name" value="ENTEROCHELIN ESTERASE-RELATED"/>
    <property type="match status" value="1"/>
</dbReference>
<accession>A0A370GLF9</accession>
<evidence type="ECO:0000313" key="3">
    <source>
        <dbReference type="Proteomes" id="UP000255355"/>
    </source>
</evidence>
<dbReference type="Pfam" id="PF00756">
    <property type="entry name" value="Esterase"/>
    <property type="match status" value="1"/>
</dbReference>
<keyword evidence="1" id="KW-0732">Signal</keyword>
<sequence>MKSERVSRGLLTAATVLVSAMLVTSVGATGFAGAEPVAGEPLTAPNGARIDDIRAISDRMFDVGVYSAAMNTVTRTTVLRAADPDRPAPTFYLLNGANGGSDGNWLETTDLVEFFRDKQVNVVIPFGGAGSYFTDWRADDPVLGRQRWATFLTYELPPIIDAAFRGSGANAIAGLSMAGTSVFQLAIGAPEMYRAIGSYSGCVRTSDPQGQAMVQAVVTGQRGNALNMWGPPGDPAWAANDPYLHAERLRGTAVYVSTGNGLPGPYDNLDGARGDVVQLMYQLFFGAPLEVVTNVCTRQLQERLRQLNVPATFDFRPAGTHSWGYWEEDLHKSWPMFEAALTRPDASEPTGR</sequence>
<dbReference type="InterPro" id="IPR050583">
    <property type="entry name" value="Mycobacterial_A85_antigen"/>
</dbReference>
<dbReference type="InterPro" id="IPR000801">
    <property type="entry name" value="Esterase-like"/>
</dbReference>
<dbReference type="Proteomes" id="UP000255355">
    <property type="component" value="Unassembled WGS sequence"/>
</dbReference>
<dbReference type="Gene3D" id="3.40.50.1820">
    <property type="entry name" value="alpha/beta hydrolase"/>
    <property type="match status" value="1"/>
</dbReference>
<evidence type="ECO:0000313" key="2">
    <source>
        <dbReference type="EMBL" id="RDI44487.1"/>
    </source>
</evidence>
<dbReference type="EMBL" id="QQAZ01000017">
    <property type="protein sequence ID" value="RDI44487.1"/>
    <property type="molecule type" value="Genomic_DNA"/>
</dbReference>
<evidence type="ECO:0000256" key="1">
    <source>
        <dbReference type="SAM" id="SignalP"/>
    </source>
</evidence>
<keyword evidence="3" id="KW-1185">Reference proteome</keyword>
<reference evidence="2 3" key="1">
    <citation type="submission" date="2018-07" db="EMBL/GenBank/DDBJ databases">
        <title>Genomic Encyclopedia of Type Strains, Phase IV (KMG-IV): sequencing the most valuable type-strain genomes for metagenomic binning, comparative biology and taxonomic classification.</title>
        <authorList>
            <person name="Goeker M."/>
        </authorList>
    </citation>
    <scope>NUCLEOTIDE SEQUENCE [LARGE SCALE GENOMIC DNA]</scope>
    <source>
        <strain evidence="2 3">DSM 44952</strain>
    </source>
</reference>
<protein>
    <submittedName>
        <fullName evidence="2">S-formylglutathione hydrolase FrmB</fullName>
    </submittedName>
</protein>
<keyword evidence="2" id="KW-0378">Hydrolase</keyword>
<dbReference type="SUPFAM" id="SSF53474">
    <property type="entry name" value="alpha/beta-Hydrolases"/>
    <property type="match status" value="1"/>
</dbReference>
<feature type="signal peptide" evidence="1">
    <location>
        <begin position="1"/>
        <end position="34"/>
    </location>
</feature>
<dbReference type="PANTHER" id="PTHR48098:SF1">
    <property type="entry name" value="DIACYLGLYCEROL ACYLTRANSFERASE_MYCOLYLTRANSFERASE AG85A"/>
    <property type="match status" value="1"/>
</dbReference>
<dbReference type="GO" id="GO:0016787">
    <property type="term" value="F:hydrolase activity"/>
    <property type="evidence" value="ECO:0007669"/>
    <property type="project" value="UniProtKB-KW"/>
</dbReference>